<feature type="domain" description="DUF306" evidence="1">
    <location>
        <begin position="25"/>
        <end position="127"/>
    </location>
</feature>
<dbReference type="AlphaFoldDB" id="A0A2S9WWI8"/>
<dbReference type="OrthoDB" id="880459at2"/>
<accession>A0A2S9WWI8</accession>
<keyword evidence="3" id="KW-1185">Reference proteome</keyword>
<dbReference type="EMBL" id="MQUC01000003">
    <property type="protein sequence ID" value="PRP67849.1"/>
    <property type="molecule type" value="Genomic_DNA"/>
</dbReference>
<dbReference type="PANTHER" id="PTHR35535:SF1">
    <property type="entry name" value="HEAT SHOCK PROTEIN HSLJ"/>
    <property type="match status" value="1"/>
</dbReference>
<gene>
    <name evidence="2" type="ORF">BST86_12455</name>
</gene>
<name>A0A2S9WWI8_9FLAO</name>
<organism evidence="2 3">
    <name type="scientific">Nonlabens agnitus</name>
    <dbReference type="NCBI Taxonomy" id="870484"/>
    <lineage>
        <taxon>Bacteria</taxon>
        <taxon>Pseudomonadati</taxon>
        <taxon>Bacteroidota</taxon>
        <taxon>Flavobacteriia</taxon>
        <taxon>Flavobacteriales</taxon>
        <taxon>Flavobacteriaceae</taxon>
        <taxon>Nonlabens</taxon>
    </lineage>
</organism>
<dbReference type="InterPro" id="IPR005184">
    <property type="entry name" value="DUF306_Meta_HslJ"/>
</dbReference>
<dbReference type="Gene3D" id="2.40.128.270">
    <property type="match status" value="1"/>
</dbReference>
<protein>
    <recommendedName>
        <fullName evidence="1">DUF306 domain-containing protein</fullName>
    </recommendedName>
</protein>
<evidence type="ECO:0000313" key="3">
    <source>
        <dbReference type="Proteomes" id="UP000239532"/>
    </source>
</evidence>
<proteinExistence type="predicted"/>
<dbReference type="InterPro" id="IPR053147">
    <property type="entry name" value="Hsp_HslJ-like"/>
</dbReference>
<sequence length="134" mass="15144">MKTKFLLFGMMILTLVACDELEDINGSYEVVTIDGQNMAGQGITINIDMSEKENRISGNNSCNEYSGTFENPEANNVDIGMIMATKMYCEEKAKTEQLFMNQLALVKKAEYKNDHLRLMDEDGMVLIKAKRVNE</sequence>
<evidence type="ECO:0000313" key="2">
    <source>
        <dbReference type="EMBL" id="PRP67849.1"/>
    </source>
</evidence>
<comment type="caution">
    <text evidence="2">The sequence shown here is derived from an EMBL/GenBank/DDBJ whole genome shotgun (WGS) entry which is preliminary data.</text>
</comment>
<reference evidence="2 3" key="1">
    <citation type="submission" date="2016-11" db="EMBL/GenBank/DDBJ databases">
        <title>Trade-off between light-utilization and light-protection in marine flavobacteria.</title>
        <authorList>
            <person name="Kumagai Y."/>
        </authorList>
    </citation>
    <scope>NUCLEOTIDE SEQUENCE [LARGE SCALE GENOMIC DNA]</scope>
    <source>
        <strain evidence="2 3">JCM 17109</strain>
    </source>
</reference>
<evidence type="ECO:0000259" key="1">
    <source>
        <dbReference type="Pfam" id="PF03724"/>
    </source>
</evidence>
<dbReference type="InterPro" id="IPR038670">
    <property type="entry name" value="HslJ-like_sf"/>
</dbReference>
<dbReference type="Pfam" id="PF03724">
    <property type="entry name" value="META"/>
    <property type="match status" value="1"/>
</dbReference>
<dbReference type="Proteomes" id="UP000239532">
    <property type="component" value="Unassembled WGS sequence"/>
</dbReference>
<dbReference type="PANTHER" id="PTHR35535">
    <property type="entry name" value="HEAT SHOCK PROTEIN HSLJ"/>
    <property type="match status" value="1"/>
</dbReference>
<dbReference type="PROSITE" id="PS51257">
    <property type="entry name" value="PROKAR_LIPOPROTEIN"/>
    <property type="match status" value="1"/>
</dbReference>
<dbReference type="RefSeq" id="WP_105983548.1">
    <property type="nucleotide sequence ID" value="NZ_MQUC01000003.1"/>
</dbReference>